<evidence type="ECO:0000313" key="2">
    <source>
        <dbReference type="Proteomes" id="UP000323819"/>
    </source>
</evidence>
<sequence length="136" mass="14499">MSSIRTRVTVSNFKSSEAQQLVEDAVANGDLNILIREIAEYVAIENKKTGNHQSLIAGCLGMLGSAAKGMVNLSTSIPLIAHTSQTSETPVKVHDEELPVSAGELPSEVNVDSLPSTTIISDDTVEFDLDNMFAPN</sequence>
<dbReference type="RefSeq" id="WP_044126024.1">
    <property type="nucleotide sequence ID" value="NZ_JAANNJ010000013.1"/>
</dbReference>
<accession>A0ABD7SRJ6</accession>
<organism evidence="1 2">
    <name type="scientific">Vibrio cholerae</name>
    <dbReference type="NCBI Taxonomy" id="666"/>
    <lineage>
        <taxon>Bacteria</taxon>
        <taxon>Pseudomonadati</taxon>
        <taxon>Pseudomonadota</taxon>
        <taxon>Gammaproteobacteria</taxon>
        <taxon>Vibrionales</taxon>
        <taxon>Vibrionaceae</taxon>
        <taxon>Vibrio</taxon>
    </lineage>
</organism>
<reference evidence="1 2" key="1">
    <citation type="submission" date="2019-06" db="EMBL/GenBank/DDBJ databases">
        <title>Vibrio cholerae phylogeny based on whole-genome sequencing reveals genetic diversity and population strucutre.</title>
        <authorList>
            <person name="Zhiqiu Y."/>
            <person name="Bin L."/>
            <person name="Lingyan J."/>
        </authorList>
    </citation>
    <scope>NUCLEOTIDE SEQUENCE [LARGE SCALE GENOMIC DNA]</scope>
    <source>
        <strain evidence="1 2">N2814</strain>
    </source>
</reference>
<gene>
    <name evidence="1" type="ORF">FXF03_02080</name>
</gene>
<name>A0ABD7SRJ6_VIBCL</name>
<dbReference type="EMBL" id="VSIJ01000005">
    <property type="protein sequence ID" value="TXX67389.1"/>
    <property type="molecule type" value="Genomic_DNA"/>
</dbReference>
<proteinExistence type="predicted"/>
<comment type="caution">
    <text evidence="1">The sequence shown here is derived from an EMBL/GenBank/DDBJ whole genome shotgun (WGS) entry which is preliminary data.</text>
</comment>
<dbReference type="Proteomes" id="UP000323819">
    <property type="component" value="Unassembled WGS sequence"/>
</dbReference>
<evidence type="ECO:0000313" key="1">
    <source>
        <dbReference type="EMBL" id="TXX67389.1"/>
    </source>
</evidence>
<dbReference type="AlphaFoldDB" id="A0ABD7SRJ6"/>
<protein>
    <submittedName>
        <fullName evidence="1">Uncharacterized protein</fullName>
    </submittedName>
</protein>